<dbReference type="EMBL" id="CAXKWB010001352">
    <property type="protein sequence ID" value="CAL4064078.1"/>
    <property type="molecule type" value="Genomic_DNA"/>
</dbReference>
<gene>
    <name evidence="2" type="ORF">MNOR_LOCUS3830</name>
</gene>
<keyword evidence="1" id="KW-0175">Coiled coil</keyword>
<evidence type="ECO:0000313" key="3">
    <source>
        <dbReference type="Proteomes" id="UP001497623"/>
    </source>
</evidence>
<dbReference type="InterPro" id="IPR026983">
    <property type="entry name" value="DHC"/>
</dbReference>
<dbReference type="PANTHER" id="PTHR45703">
    <property type="entry name" value="DYNEIN HEAVY CHAIN"/>
    <property type="match status" value="1"/>
</dbReference>
<dbReference type="PANTHER" id="PTHR45703:SF36">
    <property type="entry name" value="DYNEIN HEAVY CHAIN, CYTOPLASMIC"/>
    <property type="match status" value="1"/>
</dbReference>
<evidence type="ECO:0000256" key="1">
    <source>
        <dbReference type="SAM" id="Coils"/>
    </source>
</evidence>
<comment type="caution">
    <text evidence="2">The sequence shown here is derived from an EMBL/GenBank/DDBJ whole genome shotgun (WGS) entry which is preliminary data.</text>
</comment>
<dbReference type="GO" id="GO:0030286">
    <property type="term" value="C:dynein complex"/>
    <property type="evidence" value="ECO:0007669"/>
    <property type="project" value="InterPro"/>
</dbReference>
<evidence type="ECO:0000313" key="2">
    <source>
        <dbReference type="EMBL" id="CAL4064078.1"/>
    </source>
</evidence>
<reference evidence="2 3" key="1">
    <citation type="submission" date="2024-05" db="EMBL/GenBank/DDBJ databases">
        <authorList>
            <person name="Wallberg A."/>
        </authorList>
    </citation>
    <scope>NUCLEOTIDE SEQUENCE [LARGE SCALE GENOMIC DNA]</scope>
</reference>
<feature type="coiled-coil region" evidence="1">
    <location>
        <begin position="79"/>
        <end position="134"/>
    </location>
</feature>
<sequence>VRSAIQDDEFCTKLAEVSIPVLSLSQITSCSEHLDQVKMSVEHMARVSDIASVILQFLRTALFFWHRYYEDVQPRQARVQTLRNNTKDLKVAMAQLERSIRDLKKEIENLTDQLKEQEDRKLSLEAKKEVVEEDLAGVLAVITELQPHSKRWAEEMSQQEDVVNKLSGECLLDAVSWIYLAILPPDASEDLKKQWQKHLIDLKLLSENKTLSDTTNYQELRLVSHPGDLQQDVFEAVKYHITHSNILLLKDPHLLATEYLGVDFWIAPDNESENLLHNLKKRIESEKNATILLKLQHDAGLNVLKG</sequence>
<protein>
    <submittedName>
        <fullName evidence="2">Uncharacterized protein</fullName>
    </submittedName>
</protein>
<proteinExistence type="predicted"/>
<dbReference type="GO" id="GO:0051959">
    <property type="term" value="F:dynein light intermediate chain binding"/>
    <property type="evidence" value="ECO:0007669"/>
    <property type="project" value="InterPro"/>
</dbReference>
<feature type="non-terminal residue" evidence="2">
    <location>
        <position position="1"/>
    </location>
</feature>
<dbReference type="GO" id="GO:0045505">
    <property type="term" value="F:dynein intermediate chain binding"/>
    <property type="evidence" value="ECO:0007669"/>
    <property type="project" value="InterPro"/>
</dbReference>
<dbReference type="GO" id="GO:0007018">
    <property type="term" value="P:microtubule-based movement"/>
    <property type="evidence" value="ECO:0007669"/>
    <property type="project" value="InterPro"/>
</dbReference>
<feature type="non-terminal residue" evidence="2">
    <location>
        <position position="306"/>
    </location>
</feature>
<dbReference type="Gene3D" id="1.20.920.20">
    <property type="match status" value="1"/>
</dbReference>
<name>A0AAV2PRM8_MEGNR</name>
<keyword evidence="3" id="KW-1185">Reference proteome</keyword>
<dbReference type="Proteomes" id="UP001497623">
    <property type="component" value="Unassembled WGS sequence"/>
</dbReference>
<accession>A0AAV2PRM8</accession>
<organism evidence="2 3">
    <name type="scientific">Meganyctiphanes norvegica</name>
    <name type="common">Northern krill</name>
    <name type="synonym">Thysanopoda norvegica</name>
    <dbReference type="NCBI Taxonomy" id="48144"/>
    <lineage>
        <taxon>Eukaryota</taxon>
        <taxon>Metazoa</taxon>
        <taxon>Ecdysozoa</taxon>
        <taxon>Arthropoda</taxon>
        <taxon>Crustacea</taxon>
        <taxon>Multicrustacea</taxon>
        <taxon>Malacostraca</taxon>
        <taxon>Eumalacostraca</taxon>
        <taxon>Eucarida</taxon>
        <taxon>Euphausiacea</taxon>
        <taxon>Euphausiidae</taxon>
        <taxon>Meganyctiphanes</taxon>
    </lineage>
</organism>
<dbReference type="AlphaFoldDB" id="A0AAV2PRM8"/>